<sequence>MVAQLELIWPSGMPAPISGMLLAGIYLWRRGIPAKSVPEISVVGMPEMSVAGVPEMSVAGTPEMSVAGMPEVSVVGMPETGLLPARWLAVPDP</sequence>
<dbReference type="AlphaFoldDB" id="A0A370HAR9"/>
<dbReference type="STRING" id="1210089.GCA_001613165_06908"/>
<proteinExistence type="predicted"/>
<protein>
    <submittedName>
        <fullName evidence="1">Uncharacterized protein</fullName>
    </submittedName>
</protein>
<comment type="caution">
    <text evidence="1">The sequence shown here is derived from an EMBL/GenBank/DDBJ whole genome shotgun (WGS) entry which is preliminary data.</text>
</comment>
<evidence type="ECO:0000313" key="1">
    <source>
        <dbReference type="EMBL" id="RDI53890.1"/>
    </source>
</evidence>
<reference evidence="1 2" key="1">
    <citation type="submission" date="2018-07" db="EMBL/GenBank/DDBJ databases">
        <title>Genomic Encyclopedia of Type Strains, Phase IV (KMG-IV): sequencing the most valuable type-strain genomes for metagenomic binning, comparative biology and taxonomic classification.</title>
        <authorList>
            <person name="Goeker M."/>
        </authorList>
    </citation>
    <scope>NUCLEOTIDE SEQUENCE [LARGE SCALE GENOMIC DNA]</scope>
    <source>
        <strain evidence="1 2">DSM 44952</strain>
    </source>
</reference>
<dbReference type="EMBL" id="QQAZ01000002">
    <property type="protein sequence ID" value="RDI53890.1"/>
    <property type="molecule type" value="Genomic_DNA"/>
</dbReference>
<evidence type="ECO:0000313" key="2">
    <source>
        <dbReference type="Proteomes" id="UP000255355"/>
    </source>
</evidence>
<keyword evidence="2" id="KW-1185">Reference proteome</keyword>
<dbReference type="RefSeq" id="WP_147288830.1">
    <property type="nucleotide sequence ID" value="NZ_QQAZ01000002.1"/>
</dbReference>
<accession>A0A370HAR9</accession>
<dbReference type="Proteomes" id="UP000255355">
    <property type="component" value="Unassembled WGS sequence"/>
</dbReference>
<organism evidence="1 2">
    <name type="scientific">Nocardia mexicana</name>
    <dbReference type="NCBI Taxonomy" id="279262"/>
    <lineage>
        <taxon>Bacteria</taxon>
        <taxon>Bacillati</taxon>
        <taxon>Actinomycetota</taxon>
        <taxon>Actinomycetes</taxon>
        <taxon>Mycobacteriales</taxon>
        <taxon>Nocardiaceae</taxon>
        <taxon>Nocardia</taxon>
    </lineage>
</organism>
<name>A0A370HAR9_9NOCA</name>
<gene>
    <name evidence="1" type="ORF">DFR68_10210</name>
</gene>